<reference evidence="2" key="1">
    <citation type="submission" date="2023-02" db="EMBL/GenBank/DDBJ databases">
        <title>Nocardiopsis ansamitocini NBRC 112285.</title>
        <authorList>
            <person name="Ichikawa N."/>
            <person name="Sato H."/>
            <person name="Tonouchi N."/>
        </authorList>
    </citation>
    <scope>NUCLEOTIDE SEQUENCE</scope>
    <source>
        <strain evidence="2">NBRC 112285</strain>
    </source>
</reference>
<protein>
    <submittedName>
        <fullName evidence="2">Uncharacterized protein</fullName>
    </submittedName>
</protein>
<feature type="chain" id="PRO_5040925687" evidence="1">
    <location>
        <begin position="20"/>
        <end position="64"/>
    </location>
</feature>
<dbReference type="EMBL" id="BSQG01000001">
    <property type="protein sequence ID" value="GLU46873.1"/>
    <property type="molecule type" value="Genomic_DNA"/>
</dbReference>
<proteinExistence type="predicted"/>
<evidence type="ECO:0000256" key="1">
    <source>
        <dbReference type="SAM" id="SignalP"/>
    </source>
</evidence>
<keyword evidence="3" id="KW-1185">Reference proteome</keyword>
<name>A0A9W6P4C3_9ACTN</name>
<evidence type="ECO:0000313" key="3">
    <source>
        <dbReference type="Proteomes" id="UP001165092"/>
    </source>
</evidence>
<dbReference type="Proteomes" id="UP001165092">
    <property type="component" value="Unassembled WGS sequence"/>
</dbReference>
<accession>A0A9W6P4C3</accession>
<evidence type="ECO:0000313" key="2">
    <source>
        <dbReference type="EMBL" id="GLU46873.1"/>
    </source>
</evidence>
<sequence>MAGRSAVGRTVALVALVLAAGVPPPSGTPFAVGSIPYTTFLAANTHRVDVTAYRSSRDVSWDMA</sequence>
<organism evidence="2 3">
    <name type="scientific">Nocardiopsis ansamitocini</name>
    <dbReference type="NCBI Taxonomy" id="1670832"/>
    <lineage>
        <taxon>Bacteria</taxon>
        <taxon>Bacillati</taxon>
        <taxon>Actinomycetota</taxon>
        <taxon>Actinomycetes</taxon>
        <taxon>Streptosporangiales</taxon>
        <taxon>Nocardiopsidaceae</taxon>
        <taxon>Nocardiopsis</taxon>
    </lineage>
</organism>
<gene>
    <name evidence="2" type="ORF">Nans01_12240</name>
</gene>
<comment type="caution">
    <text evidence="2">The sequence shown here is derived from an EMBL/GenBank/DDBJ whole genome shotgun (WGS) entry which is preliminary data.</text>
</comment>
<keyword evidence="1" id="KW-0732">Signal</keyword>
<dbReference type="AlphaFoldDB" id="A0A9W6P4C3"/>
<feature type="signal peptide" evidence="1">
    <location>
        <begin position="1"/>
        <end position="19"/>
    </location>
</feature>